<name>B0DRY6_LACBS</name>
<dbReference type="EMBL" id="DS547129">
    <property type="protein sequence ID" value="EDR02607.1"/>
    <property type="molecule type" value="Genomic_DNA"/>
</dbReference>
<dbReference type="Proteomes" id="UP000001194">
    <property type="component" value="Unassembled WGS sequence"/>
</dbReference>
<keyword evidence="2" id="KW-1185">Reference proteome</keyword>
<dbReference type="GeneID" id="6082376"/>
<accession>B0DRY6</accession>
<dbReference type="KEGG" id="lbc:LACBIDRAFT_308264"/>
<organism evidence="2">
    <name type="scientific">Laccaria bicolor (strain S238N-H82 / ATCC MYA-4686)</name>
    <name type="common">Bicoloured deceiver</name>
    <name type="synonym">Laccaria laccata var. bicolor</name>
    <dbReference type="NCBI Taxonomy" id="486041"/>
    <lineage>
        <taxon>Eukaryota</taxon>
        <taxon>Fungi</taxon>
        <taxon>Dikarya</taxon>
        <taxon>Basidiomycota</taxon>
        <taxon>Agaricomycotina</taxon>
        <taxon>Agaricomycetes</taxon>
        <taxon>Agaricomycetidae</taxon>
        <taxon>Agaricales</taxon>
        <taxon>Agaricineae</taxon>
        <taxon>Hydnangiaceae</taxon>
        <taxon>Laccaria</taxon>
    </lineage>
</organism>
<sequence length="83" mass="9493">MMAAGEAFDFFKKQHAHDLDTPEEIAEHVGAYLTTNRDPPPLSVCLSISCYMISIWSILKGMFQNPLMMSWRTGTLREDVRED</sequence>
<evidence type="ECO:0000313" key="1">
    <source>
        <dbReference type="EMBL" id="EDR02607.1"/>
    </source>
</evidence>
<proteinExistence type="predicted"/>
<dbReference type="HOGENOM" id="CLU_2542962_0_0_1"/>
<dbReference type="RefSeq" id="XP_001886651.1">
    <property type="nucleotide sequence ID" value="XM_001886616.1"/>
</dbReference>
<dbReference type="AlphaFoldDB" id="B0DRY6"/>
<evidence type="ECO:0000313" key="2">
    <source>
        <dbReference type="Proteomes" id="UP000001194"/>
    </source>
</evidence>
<protein>
    <submittedName>
        <fullName evidence="1">Predicted protein</fullName>
    </submittedName>
</protein>
<dbReference type="InParanoid" id="B0DRY6"/>
<reference evidence="1 2" key="1">
    <citation type="journal article" date="2008" name="Nature">
        <title>The genome of Laccaria bicolor provides insights into mycorrhizal symbiosis.</title>
        <authorList>
            <person name="Martin F."/>
            <person name="Aerts A."/>
            <person name="Ahren D."/>
            <person name="Brun A."/>
            <person name="Danchin E.G.J."/>
            <person name="Duchaussoy F."/>
            <person name="Gibon J."/>
            <person name="Kohler A."/>
            <person name="Lindquist E."/>
            <person name="Pereda V."/>
            <person name="Salamov A."/>
            <person name="Shapiro H.J."/>
            <person name="Wuyts J."/>
            <person name="Blaudez D."/>
            <person name="Buee M."/>
            <person name="Brokstein P."/>
            <person name="Canbaeck B."/>
            <person name="Cohen D."/>
            <person name="Courty P.E."/>
            <person name="Coutinho P.M."/>
            <person name="Delaruelle C."/>
            <person name="Detter J.C."/>
            <person name="Deveau A."/>
            <person name="DiFazio S."/>
            <person name="Duplessis S."/>
            <person name="Fraissinet-Tachet L."/>
            <person name="Lucic E."/>
            <person name="Frey-Klett P."/>
            <person name="Fourrey C."/>
            <person name="Feussner I."/>
            <person name="Gay G."/>
            <person name="Grimwood J."/>
            <person name="Hoegger P.J."/>
            <person name="Jain P."/>
            <person name="Kilaru S."/>
            <person name="Labbe J."/>
            <person name="Lin Y.C."/>
            <person name="Legue V."/>
            <person name="Le Tacon F."/>
            <person name="Marmeisse R."/>
            <person name="Melayah D."/>
            <person name="Montanini B."/>
            <person name="Muratet M."/>
            <person name="Nehls U."/>
            <person name="Niculita-Hirzel H."/>
            <person name="Oudot-Le Secq M.P."/>
            <person name="Peter M."/>
            <person name="Quesneville H."/>
            <person name="Rajashekar B."/>
            <person name="Reich M."/>
            <person name="Rouhier N."/>
            <person name="Schmutz J."/>
            <person name="Yin T."/>
            <person name="Chalot M."/>
            <person name="Henrissat B."/>
            <person name="Kuees U."/>
            <person name="Lucas S."/>
            <person name="Van de Peer Y."/>
            <person name="Podila G.K."/>
            <person name="Polle A."/>
            <person name="Pukkila P.J."/>
            <person name="Richardson P.M."/>
            <person name="Rouze P."/>
            <person name="Sanders I.R."/>
            <person name="Stajich J.E."/>
            <person name="Tunlid A."/>
            <person name="Tuskan G."/>
            <person name="Grigoriev I.V."/>
        </authorList>
    </citation>
    <scope>NUCLEOTIDE SEQUENCE [LARGE SCALE GENOMIC DNA]</scope>
    <source>
        <strain evidence="2">S238N-H82 / ATCC MYA-4686</strain>
    </source>
</reference>
<gene>
    <name evidence="1" type="ORF">LACBIDRAFT_308264</name>
</gene>
<dbReference type="OrthoDB" id="3014170at2759"/>